<dbReference type="EMBL" id="UETC01000002">
    <property type="protein sequence ID" value="SSA41073.1"/>
    <property type="molecule type" value="Genomic_DNA"/>
</dbReference>
<evidence type="ECO:0008006" key="5">
    <source>
        <dbReference type="Google" id="ProtNLM"/>
    </source>
</evidence>
<name>A0A2Y9C5C2_9RHOB</name>
<dbReference type="Proteomes" id="UP000245839">
    <property type="component" value="Unassembled WGS sequence"/>
</dbReference>
<evidence type="ECO:0000313" key="2">
    <source>
        <dbReference type="EMBL" id="SSA41073.1"/>
    </source>
</evidence>
<accession>A0A2Y9C5C2</accession>
<sequence length="65" mass="6966">MTTVGLDLAKNVFQRHGAEASGRAVRRGRVLEVLAGLPRRTVAMEACDGTERGRPAPNVLSHLSI</sequence>
<dbReference type="Proteomes" id="UP000251571">
    <property type="component" value="Unassembled WGS sequence"/>
</dbReference>
<dbReference type="OrthoDB" id="8261795at2"/>
<evidence type="ECO:0000313" key="1">
    <source>
        <dbReference type="EMBL" id="PWJ20757.1"/>
    </source>
</evidence>
<organism evidence="2 4">
    <name type="scientific">Jannaschia seohaensis</name>
    <dbReference type="NCBI Taxonomy" id="475081"/>
    <lineage>
        <taxon>Bacteria</taxon>
        <taxon>Pseudomonadati</taxon>
        <taxon>Pseudomonadota</taxon>
        <taxon>Alphaproteobacteria</taxon>
        <taxon>Rhodobacterales</taxon>
        <taxon>Roseobacteraceae</taxon>
        <taxon>Jannaschia</taxon>
    </lineage>
</organism>
<evidence type="ECO:0000313" key="4">
    <source>
        <dbReference type="Proteomes" id="UP000251571"/>
    </source>
</evidence>
<reference evidence="1 3" key="2">
    <citation type="submission" date="2018-03" db="EMBL/GenBank/DDBJ databases">
        <title>Genomic Encyclopedia of Archaeal and Bacterial Type Strains, Phase II (KMG-II): from individual species to whole genera.</title>
        <authorList>
            <person name="Goeker M."/>
        </authorList>
    </citation>
    <scope>NUCLEOTIDE SEQUENCE [LARGE SCALE GENOMIC DNA]</scope>
    <source>
        <strain evidence="1 3">DSM 25227</strain>
    </source>
</reference>
<evidence type="ECO:0000313" key="3">
    <source>
        <dbReference type="Proteomes" id="UP000245839"/>
    </source>
</evidence>
<dbReference type="AlphaFoldDB" id="A0A2Y9C5C2"/>
<keyword evidence="3" id="KW-1185">Reference proteome</keyword>
<reference evidence="2 4" key="1">
    <citation type="submission" date="2016-10" db="EMBL/GenBank/DDBJ databases">
        <authorList>
            <person name="Cai Z."/>
        </authorList>
    </citation>
    <scope>NUCLEOTIDE SEQUENCE [LARGE SCALE GENOMIC DNA]</scope>
    <source>
        <strain evidence="2 4">DSM 25227</strain>
    </source>
</reference>
<dbReference type="EMBL" id="QGDJ01000002">
    <property type="protein sequence ID" value="PWJ20757.1"/>
    <property type="molecule type" value="Genomic_DNA"/>
</dbReference>
<gene>
    <name evidence="1" type="ORF">BCF38_1022</name>
    <name evidence="2" type="ORF">SAMN05421539_1022</name>
</gene>
<protein>
    <recommendedName>
        <fullName evidence="5">Transposase</fullName>
    </recommendedName>
</protein>
<proteinExistence type="predicted"/>